<evidence type="ECO:0000256" key="2">
    <source>
        <dbReference type="ARBA" id="ARBA00009152"/>
    </source>
</evidence>
<evidence type="ECO:0000256" key="8">
    <source>
        <dbReference type="RuleBase" id="RU366003"/>
    </source>
</evidence>
<comment type="caution">
    <text evidence="10">The sequence shown here is derived from an EMBL/GenBank/DDBJ whole genome shotgun (WGS) entry which is preliminary data.</text>
</comment>
<keyword evidence="4 8" id="KW-0028">Amino-acid biosynthesis</keyword>
<name>A0AAD6N2X6_PENCN</name>
<feature type="domain" description="PHP" evidence="9">
    <location>
        <begin position="5"/>
        <end position="215"/>
    </location>
</feature>
<keyword evidence="6 8" id="KW-0368">Histidine biosynthesis</keyword>
<comment type="catalytic activity">
    <reaction evidence="7 8">
        <text>L-histidinol phosphate + H2O = L-histidinol + phosphate</text>
        <dbReference type="Rhea" id="RHEA:14465"/>
        <dbReference type="ChEBI" id="CHEBI:15377"/>
        <dbReference type="ChEBI" id="CHEBI:43474"/>
        <dbReference type="ChEBI" id="CHEBI:57699"/>
        <dbReference type="ChEBI" id="CHEBI:57980"/>
        <dbReference type="EC" id="3.1.3.15"/>
    </reaction>
</comment>
<dbReference type="InterPro" id="IPR016195">
    <property type="entry name" value="Pol/histidinol_Pase-like"/>
</dbReference>
<comment type="pathway">
    <text evidence="1 8">Amino-acid biosynthesis; L-histidine biosynthesis; L-histidine from 5-phospho-alpha-D-ribose 1-diphosphate: step 8/9.</text>
</comment>
<evidence type="ECO:0000313" key="11">
    <source>
        <dbReference type="Proteomes" id="UP001219568"/>
    </source>
</evidence>
<evidence type="ECO:0000256" key="3">
    <source>
        <dbReference type="ARBA" id="ARBA00013085"/>
    </source>
</evidence>
<organism evidence="10 11">
    <name type="scientific">Penicillium canescens</name>
    <dbReference type="NCBI Taxonomy" id="5083"/>
    <lineage>
        <taxon>Eukaryota</taxon>
        <taxon>Fungi</taxon>
        <taxon>Dikarya</taxon>
        <taxon>Ascomycota</taxon>
        <taxon>Pezizomycotina</taxon>
        <taxon>Eurotiomycetes</taxon>
        <taxon>Eurotiomycetidae</taxon>
        <taxon>Eurotiales</taxon>
        <taxon>Aspergillaceae</taxon>
        <taxon>Penicillium</taxon>
    </lineage>
</organism>
<protein>
    <recommendedName>
        <fullName evidence="3 8">Histidinol-phosphatase</fullName>
        <shortName evidence="8">HolPase</shortName>
        <ecNumber evidence="3 8">3.1.3.15</ecNumber>
    </recommendedName>
</protein>
<dbReference type="PANTHER" id="PTHR21039:SF0">
    <property type="entry name" value="HISTIDINOL-PHOSPHATASE"/>
    <property type="match status" value="1"/>
</dbReference>
<dbReference type="AlphaFoldDB" id="A0AAD6N2X6"/>
<evidence type="ECO:0000256" key="6">
    <source>
        <dbReference type="ARBA" id="ARBA00023102"/>
    </source>
</evidence>
<reference evidence="10" key="1">
    <citation type="journal article" date="2023" name="IMA Fungus">
        <title>Comparative genomic study of the Penicillium genus elucidates a diverse pangenome and 15 lateral gene transfer events.</title>
        <authorList>
            <person name="Petersen C."/>
            <person name="Sorensen T."/>
            <person name="Nielsen M.R."/>
            <person name="Sondergaard T.E."/>
            <person name="Sorensen J.L."/>
            <person name="Fitzpatrick D.A."/>
            <person name="Frisvad J.C."/>
            <person name="Nielsen K.L."/>
        </authorList>
    </citation>
    <scope>NUCLEOTIDE SEQUENCE</scope>
    <source>
        <strain evidence="10">IBT 15450</strain>
    </source>
</reference>
<dbReference type="EC" id="3.1.3.15" evidence="3 8"/>
<proteinExistence type="inferred from homology"/>
<evidence type="ECO:0000256" key="5">
    <source>
        <dbReference type="ARBA" id="ARBA00022801"/>
    </source>
</evidence>
<evidence type="ECO:0000256" key="4">
    <source>
        <dbReference type="ARBA" id="ARBA00022605"/>
    </source>
</evidence>
<evidence type="ECO:0000256" key="7">
    <source>
        <dbReference type="ARBA" id="ARBA00049158"/>
    </source>
</evidence>
<evidence type="ECO:0000313" key="10">
    <source>
        <dbReference type="EMBL" id="KAJ6023319.1"/>
    </source>
</evidence>
<dbReference type="Pfam" id="PF02811">
    <property type="entry name" value="PHP"/>
    <property type="match status" value="1"/>
</dbReference>
<keyword evidence="11" id="KW-1185">Reference proteome</keyword>
<dbReference type="FunFam" id="3.20.20.140:FF:000059">
    <property type="entry name" value="Histidinol-phosphatase"/>
    <property type="match status" value="1"/>
</dbReference>
<evidence type="ECO:0000256" key="1">
    <source>
        <dbReference type="ARBA" id="ARBA00004970"/>
    </source>
</evidence>
<reference evidence="10" key="2">
    <citation type="submission" date="2023-01" db="EMBL/GenBank/DDBJ databases">
        <authorList>
            <person name="Petersen C."/>
        </authorList>
    </citation>
    <scope>NUCLEOTIDE SEQUENCE</scope>
    <source>
        <strain evidence="10">IBT 15450</strain>
    </source>
</reference>
<dbReference type="GO" id="GO:0000105">
    <property type="term" value="P:L-histidine biosynthetic process"/>
    <property type="evidence" value="ECO:0007669"/>
    <property type="project" value="UniProtKB-UniRule"/>
</dbReference>
<dbReference type="Gene3D" id="3.20.20.140">
    <property type="entry name" value="Metal-dependent hydrolases"/>
    <property type="match status" value="1"/>
</dbReference>
<comment type="similarity">
    <text evidence="2 8">Belongs to the PHP hydrolase family. HisK subfamily.</text>
</comment>
<dbReference type="InterPro" id="IPR010140">
    <property type="entry name" value="Histidinol_P_phosphatase_HisJ"/>
</dbReference>
<dbReference type="GO" id="GO:0005737">
    <property type="term" value="C:cytoplasm"/>
    <property type="evidence" value="ECO:0007669"/>
    <property type="project" value="TreeGrafter"/>
</dbReference>
<gene>
    <name evidence="10" type="ORF">N7460_013714</name>
</gene>
<dbReference type="GO" id="GO:0004401">
    <property type="term" value="F:histidinol-phosphatase activity"/>
    <property type="evidence" value="ECO:0007669"/>
    <property type="project" value="UniProtKB-UniRule"/>
</dbReference>
<sequence>MPFSHHSHSGQFCPGHAKNSLEEVIQAAIAKKMRVFCLSEHMVRCRQDFYPEEIVAGDTEAGLIENEARYFAEALRLRDQYAQQIEILIGLEIDWIRPESFMLIERSLSRFPFEFFVGSVHHMHEIPIDYDREMYVQARDVAGGTDERLFADYFDAQLDMLRKLRPPVVGHFDLIRLKSDDPDQSFTQWPGVWEKILRNLDFIVSYGGLVELNSAALRKGMAEPYPKAEICKAFLVRGGHFCLSDDSHGVDQVGLNFHRILPFIDAVGISSLHFLRLASDDEGGSSRPIDTRFLRTRVCSVPVDEIRTMSCFSE</sequence>
<evidence type="ECO:0000259" key="9">
    <source>
        <dbReference type="Pfam" id="PF02811"/>
    </source>
</evidence>
<accession>A0AAD6N2X6</accession>
<dbReference type="NCBIfam" id="TIGR01856">
    <property type="entry name" value="hisJ_fam"/>
    <property type="match status" value="1"/>
</dbReference>
<dbReference type="CDD" id="cd12110">
    <property type="entry name" value="PHP_HisPPase_Hisj_like"/>
    <property type="match status" value="1"/>
</dbReference>
<keyword evidence="5 8" id="KW-0378">Hydrolase</keyword>
<dbReference type="SUPFAM" id="SSF89550">
    <property type="entry name" value="PHP domain-like"/>
    <property type="match status" value="1"/>
</dbReference>
<dbReference type="Proteomes" id="UP001219568">
    <property type="component" value="Unassembled WGS sequence"/>
</dbReference>
<dbReference type="PANTHER" id="PTHR21039">
    <property type="entry name" value="HISTIDINOL PHOSPHATASE-RELATED"/>
    <property type="match status" value="1"/>
</dbReference>
<dbReference type="InterPro" id="IPR004013">
    <property type="entry name" value="PHP_dom"/>
</dbReference>
<dbReference type="EMBL" id="JAQJZL010000016">
    <property type="protein sequence ID" value="KAJ6023319.1"/>
    <property type="molecule type" value="Genomic_DNA"/>
</dbReference>